<feature type="domain" description="NR LBD" evidence="12">
    <location>
        <begin position="374"/>
        <end position="610"/>
    </location>
</feature>
<dbReference type="GO" id="GO:0030154">
    <property type="term" value="P:cell differentiation"/>
    <property type="evidence" value="ECO:0007669"/>
    <property type="project" value="TreeGrafter"/>
</dbReference>
<dbReference type="InterPro" id="IPR050234">
    <property type="entry name" value="Nuclear_hormone_rcpt_NR1"/>
</dbReference>
<dbReference type="GO" id="GO:0009755">
    <property type="term" value="P:hormone-mediated signaling pathway"/>
    <property type="evidence" value="ECO:0007669"/>
    <property type="project" value="TreeGrafter"/>
</dbReference>
<dbReference type="InterPro" id="IPR000536">
    <property type="entry name" value="Nucl_hrmn_rcpt_lig-bd"/>
</dbReference>
<evidence type="ECO:0000256" key="10">
    <source>
        <dbReference type="SAM" id="MobiDB-lite"/>
    </source>
</evidence>
<keyword evidence="9" id="KW-0539">Nucleus</keyword>
<dbReference type="InterPro" id="IPR001628">
    <property type="entry name" value="Znf_hrmn_rcpt"/>
</dbReference>
<comment type="similarity">
    <text evidence="1">Belongs to the nuclear hormone receptor family. NR1 subfamily.</text>
</comment>
<evidence type="ECO:0000256" key="5">
    <source>
        <dbReference type="ARBA" id="ARBA00023015"/>
    </source>
</evidence>
<dbReference type="SMART" id="SM00399">
    <property type="entry name" value="ZnF_C4"/>
    <property type="match status" value="1"/>
</dbReference>
<dbReference type="PRINTS" id="PR00398">
    <property type="entry name" value="STRDHORMONER"/>
</dbReference>
<dbReference type="Proteomes" id="UP000261620">
    <property type="component" value="Unplaced"/>
</dbReference>
<dbReference type="GO" id="GO:0004879">
    <property type="term" value="F:nuclear receptor activity"/>
    <property type="evidence" value="ECO:0007669"/>
    <property type="project" value="InterPro"/>
</dbReference>
<evidence type="ECO:0000256" key="6">
    <source>
        <dbReference type="ARBA" id="ARBA00023125"/>
    </source>
</evidence>
<evidence type="ECO:0000256" key="7">
    <source>
        <dbReference type="ARBA" id="ARBA00023163"/>
    </source>
</evidence>
<proteinExistence type="inferred from homology"/>
<dbReference type="OMA" id="ACPLNAW"/>
<protein>
    <submittedName>
        <fullName evidence="13">Uncharacterized protein</fullName>
    </submittedName>
</protein>
<evidence type="ECO:0000259" key="12">
    <source>
        <dbReference type="PROSITE" id="PS51843"/>
    </source>
</evidence>
<evidence type="ECO:0000259" key="11">
    <source>
        <dbReference type="PROSITE" id="PS51030"/>
    </source>
</evidence>
<dbReference type="GO" id="GO:0008270">
    <property type="term" value="F:zinc ion binding"/>
    <property type="evidence" value="ECO:0007669"/>
    <property type="project" value="UniProtKB-KW"/>
</dbReference>
<keyword evidence="8" id="KW-0675">Receptor</keyword>
<dbReference type="GO" id="GO:0000122">
    <property type="term" value="P:negative regulation of transcription by RNA polymerase II"/>
    <property type="evidence" value="ECO:0007669"/>
    <property type="project" value="TreeGrafter"/>
</dbReference>
<organism evidence="13 14">
    <name type="scientific">Mola mola</name>
    <name type="common">Ocean sunfish</name>
    <name type="synonym">Tetraodon mola</name>
    <dbReference type="NCBI Taxonomy" id="94237"/>
    <lineage>
        <taxon>Eukaryota</taxon>
        <taxon>Metazoa</taxon>
        <taxon>Chordata</taxon>
        <taxon>Craniata</taxon>
        <taxon>Vertebrata</taxon>
        <taxon>Euteleostomi</taxon>
        <taxon>Actinopterygii</taxon>
        <taxon>Neopterygii</taxon>
        <taxon>Teleostei</taxon>
        <taxon>Neoteleostei</taxon>
        <taxon>Acanthomorphata</taxon>
        <taxon>Eupercaria</taxon>
        <taxon>Tetraodontiformes</taxon>
        <taxon>Molidae</taxon>
        <taxon>Mola</taxon>
    </lineage>
</organism>
<dbReference type="FunFam" id="3.30.50.10:FF:000084">
    <property type="entry name" value="PPARA"/>
    <property type="match status" value="1"/>
</dbReference>
<evidence type="ECO:0000256" key="9">
    <source>
        <dbReference type="ARBA" id="ARBA00023242"/>
    </source>
</evidence>
<keyword evidence="2" id="KW-0479">Metal-binding</keyword>
<dbReference type="PRINTS" id="PR00546">
    <property type="entry name" value="THYROIDHORMR"/>
</dbReference>
<dbReference type="AlphaFoldDB" id="A0A3Q3WS67"/>
<keyword evidence="4" id="KW-0862">Zinc</keyword>
<feature type="region of interest" description="Disordered" evidence="10">
    <location>
        <begin position="292"/>
        <end position="318"/>
    </location>
</feature>
<dbReference type="PROSITE" id="PS51843">
    <property type="entry name" value="NR_LBD"/>
    <property type="match status" value="1"/>
</dbReference>
<feature type="region of interest" description="Disordered" evidence="10">
    <location>
        <begin position="378"/>
        <end position="401"/>
    </location>
</feature>
<sequence length="610" mass="67894">MDVVSSSPSPGSPSSGYQTQSPSSHSQPSSPEEVTFTEIGVLKERVGGCTTQSSKLVFQFPEVYSSPSAAATPQHTYSHPIAAKRPCAFAGTFTSYVFLYLIVRLSFLLRDRWNGPALQSLWGHCIWLPLWSACMRGLQGKAHLVKQKLMWLDSTMCRFHVKVSCGCFLFSVWFSQGFFRRSIQQNINYKMCVKNESCHIMRMNRNRCQHCRFKKCLSVGMSRDAVRFGRIPKREKQRLLDEMQSYMNSLNESAAIEMDSTSAMDTPLSSEDGNAKEAIGAISRAYRDIFTSGGSSQERAAKRAKTTTNNNNTAPFPQDANFQQVSSHPNNARSYQSCPAAPAALCPVAHNDNQHTFHNVDNNRHNYLMSANQNLNTTPQRGSSANHNSFHNAPSPQNQTSCPWKLAPGSKVLACPLNAWPVSGAERTSQDIWESFSQCFTPAVKEVVEFAKGIPGFQELSQQDQVMLLKSGTFQVLMVRFCTLFNAEKHTVTFLNGHTYPLSTLRALGMGSLLDAMFEFSEKLGALGLEPDEMALFMAVVLVSADCSGISDMTAVEQLQEGLIRALRSLITRHRPDDTALFPKLLLRLPDLRTLNNLHSDKLLAFRIDP</sequence>
<dbReference type="GO" id="GO:0000978">
    <property type="term" value="F:RNA polymerase II cis-regulatory region sequence-specific DNA binding"/>
    <property type="evidence" value="ECO:0007669"/>
    <property type="project" value="TreeGrafter"/>
</dbReference>
<keyword evidence="6" id="KW-0238">DNA-binding</keyword>
<keyword evidence="5" id="KW-0805">Transcription regulation</keyword>
<reference evidence="13" key="1">
    <citation type="submission" date="2025-08" db="UniProtKB">
        <authorList>
            <consortium name="Ensembl"/>
        </authorList>
    </citation>
    <scope>IDENTIFICATION</scope>
</reference>
<dbReference type="Pfam" id="PF00104">
    <property type="entry name" value="Hormone_recep"/>
    <property type="match status" value="1"/>
</dbReference>
<evidence type="ECO:0000313" key="14">
    <source>
        <dbReference type="Proteomes" id="UP000261620"/>
    </source>
</evidence>
<keyword evidence="3" id="KW-0863">Zinc-finger</keyword>
<dbReference type="Gene3D" id="1.10.565.10">
    <property type="entry name" value="Retinoid X Receptor"/>
    <property type="match status" value="1"/>
</dbReference>
<accession>A0A3Q3WS67</accession>
<dbReference type="SUPFAM" id="SSF57716">
    <property type="entry name" value="Glucocorticoid receptor-like (DNA-binding domain)"/>
    <property type="match status" value="1"/>
</dbReference>
<dbReference type="PANTHER" id="PTHR24082">
    <property type="entry name" value="NUCLEAR HORMONE RECEPTOR"/>
    <property type="match status" value="1"/>
</dbReference>
<reference evidence="13" key="2">
    <citation type="submission" date="2025-09" db="UniProtKB">
        <authorList>
            <consortium name="Ensembl"/>
        </authorList>
    </citation>
    <scope>IDENTIFICATION</scope>
</reference>
<evidence type="ECO:0000256" key="8">
    <source>
        <dbReference type="ARBA" id="ARBA00023170"/>
    </source>
</evidence>
<keyword evidence="7" id="KW-0804">Transcription</keyword>
<dbReference type="GO" id="GO:0045944">
    <property type="term" value="P:positive regulation of transcription by RNA polymerase II"/>
    <property type="evidence" value="ECO:0007669"/>
    <property type="project" value="TreeGrafter"/>
</dbReference>
<feature type="compositionally biased region" description="Low complexity" evidence="10">
    <location>
        <begin position="1"/>
        <end position="31"/>
    </location>
</feature>
<dbReference type="PROSITE" id="PS51030">
    <property type="entry name" value="NUCLEAR_REC_DBD_2"/>
    <property type="match status" value="1"/>
</dbReference>
<evidence type="ECO:0000256" key="1">
    <source>
        <dbReference type="ARBA" id="ARBA00008092"/>
    </source>
</evidence>
<keyword evidence="14" id="KW-1185">Reference proteome</keyword>
<dbReference type="InterPro" id="IPR001723">
    <property type="entry name" value="Nuclear_hrmn_rcpt"/>
</dbReference>
<dbReference type="FunFam" id="1.10.565.10:FF:000039">
    <property type="entry name" value="Nuclear receptor subfamily 1, group D, member 4b"/>
    <property type="match status" value="1"/>
</dbReference>
<dbReference type="Pfam" id="PF00105">
    <property type="entry name" value="zf-C4"/>
    <property type="match status" value="1"/>
</dbReference>
<dbReference type="SUPFAM" id="SSF48508">
    <property type="entry name" value="Nuclear receptor ligand-binding domain"/>
    <property type="match status" value="1"/>
</dbReference>
<evidence type="ECO:0000256" key="2">
    <source>
        <dbReference type="ARBA" id="ARBA00022723"/>
    </source>
</evidence>
<dbReference type="SMART" id="SM00430">
    <property type="entry name" value="HOLI"/>
    <property type="match status" value="1"/>
</dbReference>
<dbReference type="InterPro" id="IPR013088">
    <property type="entry name" value="Znf_NHR/GATA"/>
</dbReference>
<name>A0A3Q3WS67_MOLML</name>
<dbReference type="PANTHER" id="PTHR24082:SF501">
    <property type="entry name" value="NUCLEAR RECEPTOR SUBFAMILY 1, GROUP D, MEMBER 4A ISOFORM X1"/>
    <property type="match status" value="1"/>
</dbReference>
<dbReference type="STRING" id="94237.ENSMMOP00000011974"/>
<dbReference type="InterPro" id="IPR035500">
    <property type="entry name" value="NHR-like_dom_sf"/>
</dbReference>
<dbReference type="Ensembl" id="ENSMMOT00000012178.1">
    <property type="protein sequence ID" value="ENSMMOP00000011974.1"/>
    <property type="gene ID" value="ENSMMOG00000009198.1"/>
</dbReference>
<dbReference type="InterPro" id="IPR001728">
    <property type="entry name" value="ThyrH_rcpt"/>
</dbReference>
<dbReference type="Gene3D" id="3.30.50.10">
    <property type="entry name" value="Erythroid Transcription Factor GATA-1, subunit A"/>
    <property type="match status" value="1"/>
</dbReference>
<evidence type="ECO:0000256" key="3">
    <source>
        <dbReference type="ARBA" id="ARBA00022771"/>
    </source>
</evidence>
<feature type="domain" description="Nuclear receptor" evidence="11">
    <location>
        <begin position="176"/>
        <end position="228"/>
    </location>
</feature>
<evidence type="ECO:0000256" key="4">
    <source>
        <dbReference type="ARBA" id="ARBA00022833"/>
    </source>
</evidence>
<feature type="region of interest" description="Disordered" evidence="10">
    <location>
        <begin position="1"/>
        <end position="32"/>
    </location>
</feature>
<evidence type="ECO:0000313" key="13">
    <source>
        <dbReference type="Ensembl" id="ENSMMOP00000011974.1"/>
    </source>
</evidence>